<reference evidence="2" key="1">
    <citation type="journal article" date="2021" name="Sci. Rep.">
        <title>Diploid genomic architecture of Nitzschia inconspicua, an elite biomass production diatom.</title>
        <authorList>
            <person name="Oliver A."/>
            <person name="Podell S."/>
            <person name="Pinowska A."/>
            <person name="Traller J.C."/>
            <person name="Smith S.R."/>
            <person name="McClure R."/>
            <person name="Beliaev A."/>
            <person name="Bohutskyi P."/>
            <person name="Hill E.A."/>
            <person name="Rabines A."/>
            <person name="Zheng H."/>
            <person name="Allen L.Z."/>
            <person name="Kuo A."/>
            <person name="Grigoriev I.V."/>
            <person name="Allen A.E."/>
            <person name="Hazlebeck D."/>
            <person name="Allen E.E."/>
        </authorList>
    </citation>
    <scope>NUCLEOTIDE SEQUENCE</scope>
    <source>
        <strain evidence="2">Hildebrandi</strain>
    </source>
</reference>
<dbReference type="Pfam" id="PF10294">
    <property type="entry name" value="Methyltransf_16"/>
    <property type="match status" value="1"/>
</dbReference>
<reference evidence="2" key="2">
    <citation type="submission" date="2021-04" db="EMBL/GenBank/DDBJ databases">
        <authorList>
            <person name="Podell S."/>
        </authorList>
    </citation>
    <scope>NUCLEOTIDE SEQUENCE</scope>
    <source>
        <strain evidence="2">Hildebrandi</strain>
    </source>
</reference>
<feature type="region of interest" description="Disordered" evidence="1">
    <location>
        <begin position="340"/>
        <end position="371"/>
    </location>
</feature>
<gene>
    <name evidence="2" type="ORF">IV203_005073</name>
</gene>
<feature type="compositionally biased region" description="Basic and acidic residues" evidence="1">
    <location>
        <begin position="357"/>
        <end position="371"/>
    </location>
</feature>
<keyword evidence="2" id="KW-0489">Methyltransferase</keyword>
<protein>
    <submittedName>
        <fullName evidence="2">Lysine methyltransferase</fullName>
    </submittedName>
</protein>
<evidence type="ECO:0000313" key="2">
    <source>
        <dbReference type="EMBL" id="KAG7346006.1"/>
    </source>
</evidence>
<dbReference type="EMBL" id="JAGRRH010000021">
    <property type="protein sequence ID" value="KAG7346006.1"/>
    <property type="molecule type" value="Genomic_DNA"/>
</dbReference>
<accession>A0A9K3KM90</accession>
<organism evidence="2 3">
    <name type="scientific">Nitzschia inconspicua</name>
    <dbReference type="NCBI Taxonomy" id="303405"/>
    <lineage>
        <taxon>Eukaryota</taxon>
        <taxon>Sar</taxon>
        <taxon>Stramenopiles</taxon>
        <taxon>Ochrophyta</taxon>
        <taxon>Bacillariophyta</taxon>
        <taxon>Bacillariophyceae</taxon>
        <taxon>Bacillariophycidae</taxon>
        <taxon>Bacillariales</taxon>
        <taxon>Bacillariaceae</taxon>
        <taxon>Nitzschia</taxon>
    </lineage>
</organism>
<keyword evidence="3" id="KW-1185">Reference proteome</keyword>
<dbReference type="GO" id="GO:0032259">
    <property type="term" value="P:methylation"/>
    <property type="evidence" value="ECO:0007669"/>
    <property type="project" value="UniProtKB-KW"/>
</dbReference>
<dbReference type="OrthoDB" id="194386at2759"/>
<dbReference type="InterPro" id="IPR019410">
    <property type="entry name" value="Methyltransf_16"/>
</dbReference>
<comment type="caution">
    <text evidence="2">The sequence shown here is derived from an EMBL/GenBank/DDBJ whole genome shotgun (WGS) entry which is preliminary data.</text>
</comment>
<evidence type="ECO:0000313" key="3">
    <source>
        <dbReference type="Proteomes" id="UP000693970"/>
    </source>
</evidence>
<dbReference type="PANTHER" id="PTHR14614:SF98">
    <property type="entry name" value="S-ADENOSYL-L-METHIONINE-DEPENDENT METHYLTRANSFERASES SUPERFAMILY PROTEIN"/>
    <property type="match status" value="1"/>
</dbReference>
<keyword evidence="2" id="KW-0808">Transferase</keyword>
<dbReference type="AlphaFoldDB" id="A0A9K3KM90"/>
<sequence length="371" mass="42063">MKKQECCCYQDLWQNHRRRQNEQNESTDDTLADDEIDVSSDVFFQLANAPLVSYRLPSTLIGAKKNENARDSEIPLHRPTEIVIEQDVEGAAQKHTGGIVWETAYLLLEYLLCQLKSNVGIDDSAIDNGKPNVFSFLQRKDSKRSTSIVEVGAGCGMLGLTLHRALELAVNQNSVEGNKPCTVILTETNEVMDNLRRNFHRNCPTENDDNISPSCDSSSPPAVSVFELDWTSYQEHCQDAGMNAHSVDLILGTDVVFSTRFVEPLLQTMEYLCHENGMAILCLQERCPDSHALLLDKANKYGFVIEDISERVFDDYSCCRFGMDLDCKLLQFTRESLNKAKKENKRKTPKKLKKTKRSESKDKKPRLQEIT</sequence>
<dbReference type="Proteomes" id="UP000693970">
    <property type="component" value="Unassembled WGS sequence"/>
</dbReference>
<dbReference type="PANTHER" id="PTHR14614">
    <property type="entry name" value="HEPATOCELLULAR CARCINOMA-ASSOCIATED ANTIGEN"/>
    <property type="match status" value="1"/>
</dbReference>
<feature type="compositionally biased region" description="Basic residues" evidence="1">
    <location>
        <begin position="342"/>
        <end position="356"/>
    </location>
</feature>
<dbReference type="GO" id="GO:0008168">
    <property type="term" value="F:methyltransferase activity"/>
    <property type="evidence" value="ECO:0007669"/>
    <property type="project" value="UniProtKB-KW"/>
</dbReference>
<proteinExistence type="predicted"/>
<evidence type="ECO:0000256" key="1">
    <source>
        <dbReference type="SAM" id="MobiDB-lite"/>
    </source>
</evidence>
<name>A0A9K3KM90_9STRA</name>